<gene>
    <name evidence="2" type="ORF">BJ508DRAFT_381361</name>
</gene>
<evidence type="ECO:0000313" key="2">
    <source>
        <dbReference type="EMBL" id="RPA72833.1"/>
    </source>
</evidence>
<sequence length="196" mass="22136">MGSKRDSKSRGTRTIQHGQLLRQERGEKSQSDLKPWQAITGLILAVEQFKLTVWMLAWDHEERKGGEKACCKREAPIEVQATAATLPEEPEVSSSERYSNRSLWDVHVVCASEDPGERRGLVELHLCDRDRMRVVSGDGSCWIVDVHLAECTRNKQVTTVVVFESCSQSKKTRDYLAGERGKRRVRKHAGPTAVHV</sequence>
<organism evidence="2 3">
    <name type="scientific">Ascobolus immersus RN42</name>
    <dbReference type="NCBI Taxonomy" id="1160509"/>
    <lineage>
        <taxon>Eukaryota</taxon>
        <taxon>Fungi</taxon>
        <taxon>Dikarya</taxon>
        <taxon>Ascomycota</taxon>
        <taxon>Pezizomycotina</taxon>
        <taxon>Pezizomycetes</taxon>
        <taxon>Pezizales</taxon>
        <taxon>Ascobolaceae</taxon>
        <taxon>Ascobolus</taxon>
    </lineage>
</organism>
<reference evidence="2 3" key="1">
    <citation type="journal article" date="2018" name="Nat. Ecol. Evol.">
        <title>Pezizomycetes genomes reveal the molecular basis of ectomycorrhizal truffle lifestyle.</title>
        <authorList>
            <person name="Murat C."/>
            <person name="Payen T."/>
            <person name="Noel B."/>
            <person name="Kuo A."/>
            <person name="Morin E."/>
            <person name="Chen J."/>
            <person name="Kohler A."/>
            <person name="Krizsan K."/>
            <person name="Balestrini R."/>
            <person name="Da Silva C."/>
            <person name="Montanini B."/>
            <person name="Hainaut M."/>
            <person name="Levati E."/>
            <person name="Barry K.W."/>
            <person name="Belfiori B."/>
            <person name="Cichocki N."/>
            <person name="Clum A."/>
            <person name="Dockter R.B."/>
            <person name="Fauchery L."/>
            <person name="Guy J."/>
            <person name="Iotti M."/>
            <person name="Le Tacon F."/>
            <person name="Lindquist E.A."/>
            <person name="Lipzen A."/>
            <person name="Malagnac F."/>
            <person name="Mello A."/>
            <person name="Molinier V."/>
            <person name="Miyauchi S."/>
            <person name="Poulain J."/>
            <person name="Riccioni C."/>
            <person name="Rubini A."/>
            <person name="Sitrit Y."/>
            <person name="Splivallo R."/>
            <person name="Traeger S."/>
            <person name="Wang M."/>
            <person name="Zifcakova L."/>
            <person name="Wipf D."/>
            <person name="Zambonelli A."/>
            <person name="Paolocci F."/>
            <person name="Nowrousian M."/>
            <person name="Ottonello S."/>
            <person name="Baldrian P."/>
            <person name="Spatafora J.W."/>
            <person name="Henrissat B."/>
            <person name="Nagy L.G."/>
            <person name="Aury J.M."/>
            <person name="Wincker P."/>
            <person name="Grigoriev I.V."/>
            <person name="Bonfante P."/>
            <person name="Martin F.M."/>
        </authorList>
    </citation>
    <scope>NUCLEOTIDE SEQUENCE [LARGE SCALE GENOMIC DNA]</scope>
    <source>
        <strain evidence="2 3">RN42</strain>
    </source>
</reference>
<dbReference type="EMBL" id="ML119844">
    <property type="protein sequence ID" value="RPA72833.1"/>
    <property type="molecule type" value="Genomic_DNA"/>
</dbReference>
<protein>
    <submittedName>
        <fullName evidence="2">Uncharacterized protein</fullName>
    </submittedName>
</protein>
<proteinExistence type="predicted"/>
<feature type="region of interest" description="Disordered" evidence="1">
    <location>
        <begin position="1"/>
        <end position="29"/>
    </location>
</feature>
<evidence type="ECO:0000256" key="1">
    <source>
        <dbReference type="SAM" id="MobiDB-lite"/>
    </source>
</evidence>
<dbReference type="AlphaFoldDB" id="A0A3N4HF92"/>
<keyword evidence="3" id="KW-1185">Reference proteome</keyword>
<accession>A0A3N4HF92</accession>
<evidence type="ECO:0000313" key="3">
    <source>
        <dbReference type="Proteomes" id="UP000275078"/>
    </source>
</evidence>
<name>A0A3N4HF92_ASCIM</name>
<dbReference type="Proteomes" id="UP000275078">
    <property type="component" value="Unassembled WGS sequence"/>
</dbReference>